<dbReference type="RefSeq" id="WP_141086217.1">
    <property type="nucleotide sequence ID" value="NZ_PITP01000175.1"/>
</dbReference>
<dbReference type="Pfam" id="PF00171">
    <property type="entry name" value="Aldedh"/>
    <property type="match status" value="1"/>
</dbReference>
<evidence type="ECO:0000313" key="3">
    <source>
        <dbReference type="EMBL" id="PKD79780.1"/>
    </source>
</evidence>
<proteinExistence type="predicted"/>
<name>A0AAP8HUK1_ECOLX</name>
<keyword evidence="1" id="KW-0560">Oxidoreductase</keyword>
<reference evidence="3 4" key="1">
    <citation type="submission" date="2017-12" db="EMBL/GenBank/DDBJ databases">
        <title>Rapid rising of carbapenem-resistant Enterobacteriaceae(CRE) and emergence of colistin resistance genemcr-1 in CRE in the hospital of Henan, China.</title>
        <authorList>
            <person name="Sun Q."/>
            <person name="Zhang R."/>
            <person name="Li Y."/>
            <person name="Shen Y."/>
            <person name="Zhang Y."/>
            <person name="Yang J."/>
            <person name="Shu L."/>
            <person name="Zhou H."/>
            <person name="Wang Y."/>
            <person name="Wang B."/>
            <person name="Shen Z."/>
        </authorList>
    </citation>
    <scope>NUCLEOTIDE SEQUENCE [LARGE SCALE GENOMIC DNA]</scope>
    <source>
        <strain evidence="3 4">3512</strain>
    </source>
</reference>
<dbReference type="GO" id="GO:0006574">
    <property type="term" value="P:L-valine catabolic process"/>
    <property type="evidence" value="ECO:0007669"/>
    <property type="project" value="TreeGrafter"/>
</dbReference>
<feature type="domain" description="Aldehyde dehydrogenase" evidence="2">
    <location>
        <begin position="1"/>
        <end position="171"/>
    </location>
</feature>
<organism evidence="3 4">
    <name type="scientific">Escherichia coli</name>
    <dbReference type="NCBI Taxonomy" id="562"/>
    <lineage>
        <taxon>Bacteria</taxon>
        <taxon>Pseudomonadati</taxon>
        <taxon>Pseudomonadota</taxon>
        <taxon>Gammaproteobacteria</taxon>
        <taxon>Enterobacterales</taxon>
        <taxon>Enterobacteriaceae</taxon>
        <taxon>Escherichia</taxon>
    </lineage>
</organism>
<dbReference type="Gene3D" id="3.40.605.10">
    <property type="entry name" value="Aldehyde Dehydrogenase, Chain A, domain 1"/>
    <property type="match status" value="1"/>
</dbReference>
<feature type="non-terminal residue" evidence="3">
    <location>
        <position position="1"/>
    </location>
</feature>
<dbReference type="InterPro" id="IPR016162">
    <property type="entry name" value="Ald_DH_N"/>
</dbReference>
<dbReference type="EMBL" id="PITP01000175">
    <property type="protein sequence ID" value="PKD79780.1"/>
    <property type="molecule type" value="Genomic_DNA"/>
</dbReference>
<dbReference type="InterPro" id="IPR016161">
    <property type="entry name" value="Ald_DH/histidinol_DH"/>
</dbReference>
<dbReference type="InterPro" id="IPR010061">
    <property type="entry name" value="MeMal-semiAld_DH"/>
</dbReference>
<feature type="non-terminal residue" evidence="3">
    <location>
        <position position="171"/>
    </location>
</feature>
<dbReference type="Proteomes" id="UP000233549">
    <property type="component" value="Unassembled WGS sequence"/>
</dbReference>
<comment type="caution">
    <text evidence="3">The sequence shown here is derived from an EMBL/GenBank/DDBJ whole genome shotgun (WGS) entry which is preliminary data.</text>
</comment>
<dbReference type="InterPro" id="IPR015590">
    <property type="entry name" value="Aldehyde_DH_dom"/>
</dbReference>
<dbReference type="SUPFAM" id="SSF53720">
    <property type="entry name" value="ALDH-like"/>
    <property type="match status" value="1"/>
</dbReference>
<dbReference type="PANTHER" id="PTHR43866">
    <property type="entry name" value="MALONATE-SEMIALDEHYDE DEHYDROGENASE"/>
    <property type="match status" value="1"/>
</dbReference>
<evidence type="ECO:0000259" key="2">
    <source>
        <dbReference type="Pfam" id="PF00171"/>
    </source>
</evidence>
<dbReference type="GO" id="GO:0004491">
    <property type="term" value="F:methylmalonate-semialdehyde dehydrogenase (acylating, NAD) activity"/>
    <property type="evidence" value="ECO:0007669"/>
    <property type="project" value="InterPro"/>
</dbReference>
<dbReference type="GO" id="GO:0006210">
    <property type="term" value="P:thymine catabolic process"/>
    <property type="evidence" value="ECO:0007669"/>
    <property type="project" value="TreeGrafter"/>
</dbReference>
<dbReference type="AlphaFoldDB" id="A0AAP8HUK1"/>
<protein>
    <submittedName>
        <fullName evidence="3">Methylmalonate-semialdehyde dehydrogenase (CoA acylating)</fullName>
    </submittedName>
</protein>
<accession>A0AAP8HUK1</accession>
<evidence type="ECO:0000256" key="1">
    <source>
        <dbReference type="ARBA" id="ARBA00023002"/>
    </source>
</evidence>
<dbReference type="PANTHER" id="PTHR43866:SF4">
    <property type="entry name" value="MALONATE-SEMIALDEHYDE DEHYDROGENASE"/>
    <property type="match status" value="1"/>
</dbReference>
<evidence type="ECO:0000313" key="4">
    <source>
        <dbReference type="Proteomes" id="UP000233549"/>
    </source>
</evidence>
<gene>
    <name evidence="3" type="ORF">CWS33_27895</name>
</gene>
<sequence>PASGQVERRVTQSTAAEVKQAIDVAHRAFADWSRTTPLRRARIMFNFKALLEQHRDELAELIVSEHGKVYSDALGELTRGMEVVEFACGIPHLIKGEYSPDVGGGVDSFSLMQPLGVVAGITPFNFPAMVPLWMWPMAVACGNTFVLKPSERVPSAALYIARLAAEAGLPP</sequence>